<reference evidence="20 21" key="1">
    <citation type="submission" date="2020-08" db="EMBL/GenBank/DDBJ databases">
        <title>Genomic Encyclopedia of Type Strains, Phase IV (KMG-IV): sequencing the most valuable type-strain genomes for metagenomic binning, comparative biology and taxonomic classification.</title>
        <authorList>
            <person name="Goeker M."/>
        </authorList>
    </citation>
    <scope>NUCLEOTIDE SEQUENCE [LARGE SCALE GENOMIC DNA]</scope>
    <source>
        <strain evidence="20 21">DSM 16268</strain>
    </source>
</reference>
<dbReference type="InterPro" id="IPR002197">
    <property type="entry name" value="HTH_Fis"/>
</dbReference>
<protein>
    <recommendedName>
        <fullName evidence="2">DNA-binding transcriptional regulator NtrC</fullName>
    </recommendedName>
    <alternativeName>
        <fullName evidence="14">Nitrogen regulation protein NR(I)</fullName>
    </alternativeName>
    <alternativeName>
        <fullName evidence="15">Nitrogen regulator I</fullName>
    </alternativeName>
</protein>
<keyword evidence="4" id="KW-0678">Repressor</keyword>
<evidence type="ECO:0000256" key="14">
    <source>
        <dbReference type="ARBA" id="ARBA00029881"/>
    </source>
</evidence>
<evidence type="ECO:0000256" key="4">
    <source>
        <dbReference type="ARBA" id="ARBA00022491"/>
    </source>
</evidence>
<dbReference type="CDD" id="cd00156">
    <property type="entry name" value="REC"/>
    <property type="match status" value="1"/>
</dbReference>
<dbReference type="PRINTS" id="PR01590">
    <property type="entry name" value="HTHFIS"/>
</dbReference>
<dbReference type="PROSITE" id="PS50045">
    <property type="entry name" value="SIGMA54_INTERACT_4"/>
    <property type="match status" value="1"/>
</dbReference>
<keyword evidence="13" id="KW-0535">Nitrogen fixation</keyword>
<dbReference type="PANTHER" id="PTHR32071">
    <property type="entry name" value="TRANSCRIPTIONAL REGULATORY PROTEIN"/>
    <property type="match status" value="1"/>
</dbReference>
<keyword evidence="7" id="KW-0067">ATP-binding</keyword>
<proteinExistence type="predicted"/>
<evidence type="ECO:0000313" key="20">
    <source>
        <dbReference type="EMBL" id="MBB5752540.1"/>
    </source>
</evidence>
<dbReference type="Pfam" id="PF00072">
    <property type="entry name" value="Response_reg"/>
    <property type="match status" value="1"/>
</dbReference>
<keyword evidence="11" id="KW-0010">Activator</keyword>
<keyword evidence="3" id="KW-0963">Cytoplasm</keyword>
<dbReference type="Pfam" id="PF02954">
    <property type="entry name" value="HTH_8"/>
    <property type="match status" value="1"/>
</dbReference>
<dbReference type="InterPro" id="IPR058031">
    <property type="entry name" value="AAA_lid_NorR"/>
</dbReference>
<dbReference type="PROSITE" id="PS00676">
    <property type="entry name" value="SIGMA54_INTERACT_2"/>
    <property type="match status" value="1"/>
</dbReference>
<evidence type="ECO:0000256" key="6">
    <source>
        <dbReference type="ARBA" id="ARBA00022741"/>
    </source>
</evidence>
<dbReference type="AlphaFoldDB" id="A0A7W9CV98"/>
<dbReference type="PROSITE" id="PS50110">
    <property type="entry name" value="RESPONSE_REGULATORY"/>
    <property type="match status" value="1"/>
</dbReference>
<dbReference type="InterPro" id="IPR001789">
    <property type="entry name" value="Sig_transdc_resp-reg_receiver"/>
</dbReference>
<evidence type="ECO:0000256" key="16">
    <source>
        <dbReference type="ARBA" id="ARBA00043886"/>
    </source>
</evidence>
<keyword evidence="8" id="KW-0902">Two-component regulatory system</keyword>
<sequence>MPTSTTLLIADDDPAVCRLVETAAARLGHRTVAVADGRAALDAFAAAGRDGFGLVVLDLVMPELDGMGVLARLRERGPIPPVIALAAAGGFDAAPSALRAGAVDVLVKPLVVERVVLSIEQALRMRALEEALGRARRAAAGAPALGDLVAGSAAMERVARLVERAAATVLPVLIEGEAGVGKALIARILHAAGDRRGRPFVAVDGTALADERAAALLFGGERATGAAAERTVGALVEAHGGTLFIEEIAALAPLLQARLVRALQEGEVDPGGGRRPLRADVRLVASTGRDLIRLVREGRFREDLYYRINVFPIRVPPLRERRDDVPELVRRFALRFAAEERRSGVRGVSSAALDRLMRHDWPGNVRQLENAVFRAVLAAEGPLIEPEDFPQIADASVMPERAASAEPVAIALSPDVAAAPPAALPLARPAAGRSGPAIRLFGRTGEIRPMAEIEADVIRIAIDQYGGRMALVARRLGIGRSTLYRRLKELGLDGVDGPLAAE</sequence>
<dbReference type="RefSeq" id="WP_183854427.1">
    <property type="nucleotide sequence ID" value="NZ_JACHOO010000003.1"/>
</dbReference>
<dbReference type="InterPro" id="IPR003593">
    <property type="entry name" value="AAA+_ATPase"/>
</dbReference>
<keyword evidence="10 20" id="KW-0238">DNA-binding</keyword>
<dbReference type="Gene3D" id="3.40.50.300">
    <property type="entry name" value="P-loop containing nucleotide triphosphate hydrolases"/>
    <property type="match status" value="1"/>
</dbReference>
<feature type="modified residue" description="4-aspartylphosphate" evidence="17">
    <location>
        <position position="58"/>
    </location>
</feature>
<dbReference type="InterPro" id="IPR025944">
    <property type="entry name" value="Sigma_54_int_dom_CS"/>
</dbReference>
<dbReference type="Gene3D" id="1.10.8.60">
    <property type="match status" value="1"/>
</dbReference>
<dbReference type="Pfam" id="PF00158">
    <property type="entry name" value="Sigma54_activat"/>
    <property type="match status" value="1"/>
</dbReference>
<evidence type="ECO:0000313" key="21">
    <source>
        <dbReference type="Proteomes" id="UP000523821"/>
    </source>
</evidence>
<dbReference type="PANTHER" id="PTHR32071:SF95">
    <property type="entry name" value="DNA-BINDING TRANSCRIPTIONAL REGULATOR NTRC"/>
    <property type="match status" value="1"/>
</dbReference>
<dbReference type="GO" id="GO:0005524">
    <property type="term" value="F:ATP binding"/>
    <property type="evidence" value="ECO:0007669"/>
    <property type="project" value="UniProtKB-KW"/>
</dbReference>
<dbReference type="Gene3D" id="1.10.10.60">
    <property type="entry name" value="Homeodomain-like"/>
    <property type="match status" value="1"/>
</dbReference>
<dbReference type="InterPro" id="IPR025943">
    <property type="entry name" value="Sigma_54_int_dom_ATP-bd_2"/>
</dbReference>
<evidence type="ECO:0000256" key="9">
    <source>
        <dbReference type="ARBA" id="ARBA00023015"/>
    </source>
</evidence>
<evidence type="ECO:0000256" key="8">
    <source>
        <dbReference type="ARBA" id="ARBA00023012"/>
    </source>
</evidence>
<dbReference type="Proteomes" id="UP000523821">
    <property type="component" value="Unassembled WGS sequence"/>
</dbReference>
<keyword evidence="6" id="KW-0547">Nucleotide-binding</keyword>
<dbReference type="Gene3D" id="3.40.50.2300">
    <property type="match status" value="1"/>
</dbReference>
<evidence type="ECO:0000256" key="5">
    <source>
        <dbReference type="ARBA" id="ARBA00022553"/>
    </source>
</evidence>
<keyword evidence="21" id="KW-1185">Reference proteome</keyword>
<organism evidence="20 21">
    <name type="scientific">Prosthecomicrobium pneumaticum</name>
    <dbReference type="NCBI Taxonomy" id="81895"/>
    <lineage>
        <taxon>Bacteria</taxon>
        <taxon>Pseudomonadati</taxon>
        <taxon>Pseudomonadota</taxon>
        <taxon>Alphaproteobacteria</taxon>
        <taxon>Hyphomicrobiales</taxon>
        <taxon>Kaistiaceae</taxon>
        <taxon>Prosthecomicrobium</taxon>
    </lineage>
</organism>
<dbReference type="SMART" id="SM00448">
    <property type="entry name" value="REC"/>
    <property type="match status" value="1"/>
</dbReference>
<feature type="domain" description="Response regulatory" evidence="19">
    <location>
        <begin position="6"/>
        <end position="123"/>
    </location>
</feature>
<evidence type="ECO:0000256" key="13">
    <source>
        <dbReference type="ARBA" id="ARBA00023231"/>
    </source>
</evidence>
<feature type="domain" description="Sigma-54 factor interaction" evidence="18">
    <location>
        <begin position="148"/>
        <end position="377"/>
    </location>
</feature>
<accession>A0A7W9CV98</accession>
<name>A0A7W9CV98_9HYPH</name>
<dbReference type="SUPFAM" id="SSF52172">
    <property type="entry name" value="CheY-like"/>
    <property type="match status" value="1"/>
</dbReference>
<evidence type="ECO:0000256" key="11">
    <source>
        <dbReference type="ARBA" id="ARBA00023159"/>
    </source>
</evidence>
<evidence type="ECO:0000256" key="15">
    <source>
        <dbReference type="ARBA" id="ARBA00031910"/>
    </source>
</evidence>
<evidence type="ECO:0000256" key="2">
    <source>
        <dbReference type="ARBA" id="ARBA00019059"/>
    </source>
</evidence>
<evidence type="ECO:0000256" key="7">
    <source>
        <dbReference type="ARBA" id="ARBA00022840"/>
    </source>
</evidence>
<dbReference type="InterPro" id="IPR011006">
    <property type="entry name" value="CheY-like_superfamily"/>
</dbReference>
<evidence type="ECO:0000256" key="3">
    <source>
        <dbReference type="ARBA" id="ARBA00022490"/>
    </source>
</evidence>
<evidence type="ECO:0000256" key="1">
    <source>
        <dbReference type="ARBA" id="ARBA00004496"/>
    </source>
</evidence>
<comment type="function">
    <text evidence="16">Member of the two-component regulatory system NtrB/NtrC, which controls expression of the nitrogen-regulated (ntr) genes in response to nitrogen limitation. Phosphorylated NtrC binds directly to DNA and stimulates the formation of open promoter-sigma54-RNA polymerase complexes.</text>
</comment>
<comment type="subcellular location">
    <subcellularLocation>
        <location evidence="1">Cytoplasm</location>
    </subcellularLocation>
</comment>
<dbReference type="GO" id="GO:0006355">
    <property type="term" value="P:regulation of DNA-templated transcription"/>
    <property type="evidence" value="ECO:0007669"/>
    <property type="project" value="InterPro"/>
</dbReference>
<dbReference type="InterPro" id="IPR027417">
    <property type="entry name" value="P-loop_NTPase"/>
</dbReference>
<dbReference type="SUPFAM" id="SSF46689">
    <property type="entry name" value="Homeodomain-like"/>
    <property type="match status" value="1"/>
</dbReference>
<dbReference type="GO" id="GO:0005737">
    <property type="term" value="C:cytoplasm"/>
    <property type="evidence" value="ECO:0007669"/>
    <property type="project" value="UniProtKB-SubCell"/>
</dbReference>
<comment type="caution">
    <text evidence="20">The sequence shown here is derived from an EMBL/GenBank/DDBJ whole genome shotgun (WGS) entry which is preliminary data.</text>
</comment>
<keyword evidence="5 17" id="KW-0597">Phosphoprotein</keyword>
<evidence type="ECO:0000259" key="18">
    <source>
        <dbReference type="PROSITE" id="PS50045"/>
    </source>
</evidence>
<dbReference type="Pfam" id="PF25601">
    <property type="entry name" value="AAA_lid_14"/>
    <property type="match status" value="1"/>
</dbReference>
<evidence type="ECO:0000256" key="10">
    <source>
        <dbReference type="ARBA" id="ARBA00023125"/>
    </source>
</evidence>
<dbReference type="InterPro" id="IPR009057">
    <property type="entry name" value="Homeodomain-like_sf"/>
</dbReference>
<dbReference type="GO" id="GO:0000160">
    <property type="term" value="P:phosphorelay signal transduction system"/>
    <property type="evidence" value="ECO:0007669"/>
    <property type="project" value="UniProtKB-KW"/>
</dbReference>
<keyword evidence="9" id="KW-0805">Transcription regulation</keyword>
<dbReference type="SMART" id="SM00382">
    <property type="entry name" value="AAA"/>
    <property type="match status" value="1"/>
</dbReference>
<evidence type="ECO:0000256" key="12">
    <source>
        <dbReference type="ARBA" id="ARBA00023163"/>
    </source>
</evidence>
<evidence type="ECO:0000259" key="19">
    <source>
        <dbReference type="PROSITE" id="PS50110"/>
    </source>
</evidence>
<evidence type="ECO:0000256" key="17">
    <source>
        <dbReference type="PROSITE-ProRule" id="PRU00169"/>
    </source>
</evidence>
<dbReference type="GO" id="GO:0043565">
    <property type="term" value="F:sequence-specific DNA binding"/>
    <property type="evidence" value="ECO:0007669"/>
    <property type="project" value="InterPro"/>
</dbReference>
<dbReference type="SUPFAM" id="SSF52540">
    <property type="entry name" value="P-loop containing nucleoside triphosphate hydrolases"/>
    <property type="match status" value="1"/>
</dbReference>
<keyword evidence="12" id="KW-0804">Transcription</keyword>
<dbReference type="EMBL" id="JACHOO010000003">
    <property type="protein sequence ID" value="MBB5752540.1"/>
    <property type="molecule type" value="Genomic_DNA"/>
</dbReference>
<gene>
    <name evidence="20" type="ORF">GGQ63_001594</name>
</gene>
<dbReference type="CDD" id="cd00009">
    <property type="entry name" value="AAA"/>
    <property type="match status" value="1"/>
</dbReference>
<dbReference type="InterPro" id="IPR002078">
    <property type="entry name" value="Sigma_54_int"/>
</dbReference>
<dbReference type="PROSITE" id="PS00688">
    <property type="entry name" value="SIGMA54_INTERACT_3"/>
    <property type="match status" value="1"/>
</dbReference>